<dbReference type="InterPro" id="IPR036249">
    <property type="entry name" value="Thioredoxin-like_sf"/>
</dbReference>
<evidence type="ECO:0000256" key="3">
    <source>
        <dbReference type="RuleBase" id="RU003494"/>
    </source>
</evidence>
<dbReference type="SUPFAM" id="SSF47616">
    <property type="entry name" value="GST C-terminal domain-like"/>
    <property type="match status" value="1"/>
</dbReference>
<accession>A0A238H8N6</accession>
<dbReference type="SFLD" id="SFLDS00019">
    <property type="entry name" value="Glutathione_Transferase_(cytos"/>
    <property type="match status" value="1"/>
</dbReference>
<comment type="similarity">
    <text evidence="1 3">Belongs to the GST superfamily.</text>
</comment>
<dbReference type="PANTHER" id="PTHR44051">
    <property type="entry name" value="GLUTATHIONE S-TRANSFERASE-RELATED"/>
    <property type="match status" value="1"/>
</dbReference>
<dbReference type="Pfam" id="PF00043">
    <property type="entry name" value="GST_C"/>
    <property type="match status" value="1"/>
</dbReference>
<evidence type="ECO:0000259" key="5">
    <source>
        <dbReference type="PROSITE" id="PS50405"/>
    </source>
</evidence>
<feature type="domain" description="GST N-terminal" evidence="4">
    <location>
        <begin position="42"/>
        <end position="123"/>
    </location>
</feature>
<sequence>MPFAACIRPVPLSCPRPWELYLSVHAARFYNRFPLFSIKGRPMLKVLGKTSSINVRKVLWTCAELRLDYEREDWGIGFQSTQTPEFLARNPNGLVPVLEDGDFVLWESNAIIRYLANRYGGAHLYPDEPQARARVDQWLDWQATTLNPAWVYAFLGLIRQQPAYQDAAQIRASCDAWAQRMTLLDAQLGKTGAFVVGPDYTLADIVIGLSVNRWLRTPFDKPELPAVSAYFERLAARPGFIEYNNVP</sequence>
<dbReference type="PROSITE" id="PS50404">
    <property type="entry name" value="GST_NTER"/>
    <property type="match status" value="1"/>
</dbReference>
<dbReference type="GO" id="GO:0016740">
    <property type="term" value="F:transferase activity"/>
    <property type="evidence" value="ECO:0007669"/>
    <property type="project" value="UniProtKB-KW"/>
</dbReference>
<name>A0A238H8N6_9BURK</name>
<dbReference type="EMBL" id="FXAN01000076">
    <property type="protein sequence ID" value="SMG01560.1"/>
    <property type="molecule type" value="Genomic_DNA"/>
</dbReference>
<dbReference type="Gene3D" id="1.20.1050.10">
    <property type="match status" value="1"/>
</dbReference>
<evidence type="ECO:0000313" key="6">
    <source>
        <dbReference type="EMBL" id="SMG01560.1"/>
    </source>
</evidence>
<evidence type="ECO:0000259" key="4">
    <source>
        <dbReference type="PROSITE" id="PS50404"/>
    </source>
</evidence>
<keyword evidence="2 6" id="KW-0808">Transferase</keyword>
<evidence type="ECO:0000313" key="7">
    <source>
        <dbReference type="Proteomes" id="UP000198460"/>
    </source>
</evidence>
<dbReference type="InterPro" id="IPR004045">
    <property type="entry name" value="Glutathione_S-Trfase_N"/>
</dbReference>
<evidence type="ECO:0000256" key="2">
    <source>
        <dbReference type="ARBA" id="ARBA00022679"/>
    </source>
</evidence>
<dbReference type="InterPro" id="IPR010987">
    <property type="entry name" value="Glutathione-S-Trfase_C-like"/>
</dbReference>
<dbReference type="SFLD" id="SFLDG00358">
    <property type="entry name" value="Main_(cytGST)"/>
    <property type="match status" value="1"/>
</dbReference>
<dbReference type="Pfam" id="PF02798">
    <property type="entry name" value="GST_N"/>
    <property type="match status" value="1"/>
</dbReference>
<feature type="domain" description="GST C-terminal" evidence="5">
    <location>
        <begin position="128"/>
        <end position="247"/>
    </location>
</feature>
<dbReference type="PANTHER" id="PTHR44051:SF19">
    <property type="entry name" value="DISULFIDE-BOND OXIDOREDUCTASE YFCG"/>
    <property type="match status" value="1"/>
</dbReference>
<reference evidence="6 7" key="1">
    <citation type="submission" date="2017-04" db="EMBL/GenBank/DDBJ databases">
        <authorList>
            <person name="Afonso C.L."/>
            <person name="Miller P.J."/>
            <person name="Scott M.A."/>
            <person name="Spackman E."/>
            <person name="Goraichik I."/>
            <person name="Dimitrov K.M."/>
            <person name="Suarez D.L."/>
            <person name="Swayne D.E."/>
        </authorList>
    </citation>
    <scope>NUCLEOTIDE SEQUENCE [LARGE SCALE GENOMIC DNA]</scope>
    <source>
        <strain evidence="6">LMG 28154</strain>
    </source>
</reference>
<protein>
    <submittedName>
        <fullName evidence="6">Uncharacterized glutathione S-transferase-like protein</fullName>
    </submittedName>
</protein>
<dbReference type="FunFam" id="3.40.30.10:FF:000039">
    <property type="entry name" value="Glutathione S-transferase domain"/>
    <property type="match status" value="1"/>
</dbReference>
<gene>
    <name evidence="6" type="ORF">BSIN_4441</name>
</gene>
<dbReference type="InterPro" id="IPR004046">
    <property type="entry name" value="GST_C"/>
</dbReference>
<evidence type="ECO:0000256" key="1">
    <source>
        <dbReference type="ARBA" id="ARBA00007409"/>
    </source>
</evidence>
<dbReference type="Proteomes" id="UP000198460">
    <property type="component" value="Unassembled WGS sequence"/>
</dbReference>
<dbReference type="InterPro" id="IPR040079">
    <property type="entry name" value="Glutathione_S-Trfase"/>
</dbReference>
<dbReference type="CDD" id="cd03047">
    <property type="entry name" value="GST_N_2"/>
    <property type="match status" value="1"/>
</dbReference>
<dbReference type="SUPFAM" id="SSF52833">
    <property type="entry name" value="Thioredoxin-like"/>
    <property type="match status" value="1"/>
</dbReference>
<dbReference type="AlphaFoldDB" id="A0A238H8N6"/>
<dbReference type="SFLD" id="SFLDG01150">
    <property type="entry name" value="Main.1:_Beta-like"/>
    <property type="match status" value="1"/>
</dbReference>
<proteinExistence type="inferred from homology"/>
<organism evidence="6 7">
    <name type="scientific">Burkholderia singularis</name>
    <dbReference type="NCBI Taxonomy" id="1503053"/>
    <lineage>
        <taxon>Bacteria</taxon>
        <taxon>Pseudomonadati</taxon>
        <taxon>Pseudomonadota</taxon>
        <taxon>Betaproteobacteria</taxon>
        <taxon>Burkholderiales</taxon>
        <taxon>Burkholderiaceae</taxon>
        <taxon>Burkholderia</taxon>
        <taxon>pseudomallei group</taxon>
    </lineage>
</organism>
<dbReference type="PROSITE" id="PS50405">
    <property type="entry name" value="GST_CTER"/>
    <property type="match status" value="1"/>
</dbReference>
<dbReference type="Gene3D" id="3.40.30.10">
    <property type="entry name" value="Glutaredoxin"/>
    <property type="match status" value="1"/>
</dbReference>
<dbReference type="InterPro" id="IPR036282">
    <property type="entry name" value="Glutathione-S-Trfase_C_sf"/>
</dbReference>